<evidence type="ECO:0000313" key="14">
    <source>
        <dbReference type="EMBL" id="EFM24645.1"/>
    </source>
</evidence>
<dbReference type="InterPro" id="IPR012340">
    <property type="entry name" value="NA-bd_OB-fold"/>
</dbReference>
<evidence type="ECO:0000256" key="11">
    <source>
        <dbReference type="ARBA" id="ARBA00034005"/>
    </source>
</evidence>
<dbReference type="InterPro" id="IPR036420">
    <property type="entry name" value="BRCT_dom_sf"/>
</dbReference>
<feature type="binding site" evidence="12">
    <location>
        <position position="302"/>
    </location>
    <ligand>
        <name>NAD(+)</name>
        <dbReference type="ChEBI" id="CHEBI:57540"/>
    </ligand>
</feature>
<proteinExistence type="inferred from homology"/>
<feature type="binding site" evidence="12">
    <location>
        <position position="410"/>
    </location>
    <ligand>
        <name>Zn(2+)</name>
        <dbReference type="ChEBI" id="CHEBI:29105"/>
    </ligand>
</feature>
<comment type="similarity">
    <text evidence="12">Belongs to the NAD-dependent DNA ligase family. LigA subfamily.</text>
</comment>
<comment type="cofactor">
    <cofactor evidence="12">
        <name>Mg(2+)</name>
        <dbReference type="ChEBI" id="CHEBI:18420"/>
    </cofactor>
    <cofactor evidence="12">
        <name>Mn(2+)</name>
        <dbReference type="ChEBI" id="CHEBI:29035"/>
    </cofactor>
</comment>
<dbReference type="Gene3D" id="3.40.50.10190">
    <property type="entry name" value="BRCT domain"/>
    <property type="match status" value="1"/>
</dbReference>
<dbReference type="Pfam" id="PF12826">
    <property type="entry name" value="HHH_2"/>
    <property type="match status" value="1"/>
</dbReference>
<keyword evidence="8 12" id="KW-0520">NAD</keyword>
<dbReference type="InterPro" id="IPR001357">
    <property type="entry name" value="BRCT_dom"/>
</dbReference>
<feature type="binding site" evidence="12">
    <location>
        <begin position="77"/>
        <end position="78"/>
    </location>
    <ligand>
        <name>NAD(+)</name>
        <dbReference type="ChEBI" id="CHEBI:57540"/>
    </ligand>
</feature>
<dbReference type="InterPro" id="IPR013840">
    <property type="entry name" value="DNAligase_N"/>
</dbReference>
<evidence type="ECO:0000256" key="10">
    <source>
        <dbReference type="ARBA" id="ARBA00023211"/>
    </source>
</evidence>
<dbReference type="Pfam" id="PF03120">
    <property type="entry name" value="OB_DNA_ligase"/>
    <property type="match status" value="1"/>
</dbReference>
<keyword evidence="9 12" id="KW-0234">DNA repair</keyword>
<dbReference type="Gene3D" id="2.40.50.140">
    <property type="entry name" value="Nucleic acid-binding proteins"/>
    <property type="match status" value="1"/>
</dbReference>
<keyword evidence="5 12" id="KW-0227">DNA damage</keyword>
<dbReference type="STRING" id="862517.HMPREF9225_1781"/>
<feature type="domain" description="BRCT" evidence="13">
    <location>
        <begin position="575"/>
        <end position="644"/>
    </location>
</feature>
<evidence type="ECO:0000256" key="9">
    <source>
        <dbReference type="ARBA" id="ARBA00023204"/>
    </source>
</evidence>
<comment type="caution">
    <text evidence="14">The sequence shown here is derived from an EMBL/GenBank/DDBJ whole genome shotgun (WGS) entry which is preliminary data.</text>
</comment>
<dbReference type="RefSeq" id="WP_008902556.1">
    <property type="nucleotide sequence ID" value="NZ_GL397071.1"/>
</dbReference>
<dbReference type="EC" id="6.5.1.2" evidence="12"/>
<evidence type="ECO:0000259" key="13">
    <source>
        <dbReference type="PROSITE" id="PS50172"/>
    </source>
</evidence>
<dbReference type="Gene3D" id="1.10.150.20">
    <property type="entry name" value="5' to 3' exonuclease, C-terminal subdomain"/>
    <property type="match status" value="2"/>
</dbReference>
<dbReference type="GO" id="GO:0006281">
    <property type="term" value="P:DNA repair"/>
    <property type="evidence" value="ECO:0007669"/>
    <property type="project" value="UniProtKB-KW"/>
</dbReference>
<dbReference type="SMART" id="SM00278">
    <property type="entry name" value="HhH1"/>
    <property type="match status" value="4"/>
</dbReference>
<dbReference type="SUPFAM" id="SSF50249">
    <property type="entry name" value="Nucleic acid-binding proteins"/>
    <property type="match status" value="1"/>
</dbReference>
<evidence type="ECO:0000256" key="6">
    <source>
        <dbReference type="ARBA" id="ARBA00022833"/>
    </source>
</evidence>
<dbReference type="Gene3D" id="1.10.287.610">
    <property type="entry name" value="Helix hairpin bin"/>
    <property type="match status" value="1"/>
</dbReference>
<feature type="binding site" evidence="12">
    <location>
        <position position="416"/>
    </location>
    <ligand>
        <name>Zn(2+)</name>
        <dbReference type="ChEBI" id="CHEBI:29105"/>
    </ligand>
</feature>
<dbReference type="InterPro" id="IPR013839">
    <property type="entry name" value="DNAligase_adenylation"/>
</dbReference>
<protein>
    <recommendedName>
        <fullName evidence="12">DNA ligase</fullName>
        <ecNumber evidence="12">6.5.1.2</ecNumber>
    </recommendedName>
    <alternativeName>
        <fullName evidence="12">Polydeoxyribonucleotide synthase [NAD(+)]</fullName>
    </alternativeName>
</protein>
<feature type="binding site" evidence="12">
    <location>
        <position position="394"/>
    </location>
    <ligand>
        <name>Zn(2+)</name>
        <dbReference type="ChEBI" id="CHEBI:29105"/>
    </ligand>
</feature>
<dbReference type="GO" id="GO:0003911">
    <property type="term" value="F:DNA ligase (NAD+) activity"/>
    <property type="evidence" value="ECO:0007669"/>
    <property type="project" value="UniProtKB-UniRule"/>
</dbReference>
<feature type="binding site" evidence="12">
    <location>
        <position position="166"/>
    </location>
    <ligand>
        <name>NAD(+)</name>
        <dbReference type="ChEBI" id="CHEBI:57540"/>
    </ligand>
</feature>
<feature type="binding site" evidence="12">
    <location>
        <position position="132"/>
    </location>
    <ligand>
        <name>NAD(+)</name>
        <dbReference type="ChEBI" id="CHEBI:57540"/>
    </ligand>
</feature>
<keyword evidence="2 12" id="KW-0436">Ligase</keyword>
<keyword evidence="7 12" id="KW-0460">Magnesium</keyword>
<dbReference type="Gene3D" id="6.20.10.30">
    <property type="match status" value="1"/>
</dbReference>
<dbReference type="FunFam" id="1.10.150.20:FF:000006">
    <property type="entry name" value="DNA ligase"/>
    <property type="match status" value="1"/>
</dbReference>
<dbReference type="GO" id="GO:0006260">
    <property type="term" value="P:DNA replication"/>
    <property type="evidence" value="ECO:0007669"/>
    <property type="project" value="UniProtKB-KW"/>
</dbReference>
<comment type="function">
    <text evidence="1 12">DNA ligase that catalyzes the formation of phosphodiester linkages between 5'-phosphoryl and 3'-hydroxyl groups in double-stranded DNA using NAD as a coenzyme and as the energy source for the reaction. It is essential for DNA replication and repair of damaged DNA.</text>
</comment>
<dbReference type="InterPro" id="IPR001679">
    <property type="entry name" value="DNA_ligase"/>
</dbReference>
<name>E0NNP2_9FIRM</name>
<dbReference type="SUPFAM" id="SSF47781">
    <property type="entry name" value="RuvA domain 2-like"/>
    <property type="match status" value="1"/>
</dbReference>
<dbReference type="Proteomes" id="UP000003280">
    <property type="component" value="Unassembled WGS sequence"/>
</dbReference>
<evidence type="ECO:0000256" key="4">
    <source>
        <dbReference type="ARBA" id="ARBA00022723"/>
    </source>
</evidence>
<keyword evidence="15" id="KW-1185">Reference proteome</keyword>
<feature type="binding site" evidence="12">
    <location>
        <position position="109"/>
    </location>
    <ligand>
        <name>NAD(+)</name>
        <dbReference type="ChEBI" id="CHEBI:57540"/>
    </ligand>
</feature>
<dbReference type="PROSITE" id="PS50172">
    <property type="entry name" value="BRCT"/>
    <property type="match status" value="1"/>
</dbReference>
<evidence type="ECO:0000256" key="1">
    <source>
        <dbReference type="ARBA" id="ARBA00004067"/>
    </source>
</evidence>
<evidence type="ECO:0000256" key="12">
    <source>
        <dbReference type="HAMAP-Rule" id="MF_01588"/>
    </source>
</evidence>
<evidence type="ECO:0000256" key="8">
    <source>
        <dbReference type="ARBA" id="ARBA00023027"/>
    </source>
</evidence>
<dbReference type="SUPFAM" id="SSF52113">
    <property type="entry name" value="BRCT domain"/>
    <property type="match status" value="1"/>
</dbReference>
<dbReference type="SMART" id="SM00292">
    <property type="entry name" value="BRCT"/>
    <property type="match status" value="1"/>
</dbReference>
<dbReference type="CDD" id="cd17748">
    <property type="entry name" value="BRCT_DNA_ligase_like"/>
    <property type="match status" value="1"/>
</dbReference>
<comment type="catalytic activity">
    <reaction evidence="11 12">
        <text>NAD(+) + (deoxyribonucleotide)n-3'-hydroxyl + 5'-phospho-(deoxyribonucleotide)m = (deoxyribonucleotide)n+m + AMP + beta-nicotinamide D-nucleotide.</text>
        <dbReference type="EC" id="6.5.1.2"/>
    </reaction>
</comment>
<dbReference type="Gene3D" id="3.30.470.30">
    <property type="entry name" value="DNA ligase/mRNA capping enzyme"/>
    <property type="match status" value="1"/>
</dbReference>
<dbReference type="CDD" id="cd00114">
    <property type="entry name" value="LIGANc"/>
    <property type="match status" value="1"/>
</dbReference>
<keyword evidence="4 12" id="KW-0479">Metal-binding</keyword>
<dbReference type="NCBIfam" id="NF005932">
    <property type="entry name" value="PRK07956.1"/>
    <property type="match status" value="1"/>
</dbReference>
<sequence length="650" mass="73753">MNKRIDELVELLNKYSYHYYTLDEPLVADVEYDRLYDELVKLEKETGYIRPDSPTNRVGGELLTGFVKHTHLSPLYSMDKAQSFDELRAWEERNMRLLPGVKDIDYVVELKFDGLTINLTYNNGILENASTRGNGLIGEEILPQVKTINSVPLSIEYKGLFEVQGEGLMPFKAFNKYNETAEEVLKNPRNAAAGALRNLDPKVTRKRNLDAYFYNVGYIEGREFKTDTEMKEFLREQKFKVNPIYYHVKNIDEAIECINKIEEMRDSLDVLIDGATIKVDDYSLRERLGYTNKFPRWAVAYKYEAKEVTTKLLDVIWNVGRTAKVTPSAILEPVEIGGVTIQRATLNNFDDIQRKKLRLGSRVLLRRSNDVIPEILGAVPSDEKTEEIKLPTHCPYCGSELYKDGVHIFCPNTLSCLPQLIGRIVHFTSRDAMNIEGLSDKTAAVLISDLDIKEVSDLYDITKENLMSLEGFKDKKSDNLLEQLEKSKDVNLSNFVYALGIHNVGIKAARDLADHFKSLEGLMNATEEELVSIDDVGPITAHEIYEFFHDERIKDSIKKLIDHGITPKYVDVAKDSNSNFAGLKIVLTGKLSRPRKEIEKELLSLGAEVVGSVSKNTDLVIIGENAGSKADKARELGIKIIDEKTYEEEK</sequence>
<dbReference type="InterPro" id="IPR010994">
    <property type="entry name" value="RuvA_2-like"/>
</dbReference>
<feature type="binding site" evidence="12">
    <location>
        <position position="278"/>
    </location>
    <ligand>
        <name>NAD(+)</name>
        <dbReference type="ChEBI" id="CHEBI:57540"/>
    </ligand>
</feature>
<evidence type="ECO:0000256" key="3">
    <source>
        <dbReference type="ARBA" id="ARBA00022705"/>
    </source>
</evidence>
<dbReference type="GO" id="GO:0046872">
    <property type="term" value="F:metal ion binding"/>
    <property type="evidence" value="ECO:0007669"/>
    <property type="project" value="UniProtKB-KW"/>
</dbReference>
<feature type="binding site" evidence="12">
    <location>
        <position position="397"/>
    </location>
    <ligand>
        <name>Zn(2+)</name>
        <dbReference type="ChEBI" id="CHEBI:29105"/>
    </ligand>
</feature>
<evidence type="ECO:0000256" key="7">
    <source>
        <dbReference type="ARBA" id="ARBA00022842"/>
    </source>
</evidence>
<dbReference type="InterPro" id="IPR004150">
    <property type="entry name" value="NAD_DNA_ligase_OB"/>
</dbReference>
<dbReference type="AlphaFoldDB" id="E0NNP2"/>
<dbReference type="FunFam" id="1.10.150.20:FF:000007">
    <property type="entry name" value="DNA ligase"/>
    <property type="match status" value="1"/>
</dbReference>
<accession>E0NNP2</accession>
<keyword evidence="3 12" id="KW-0235">DNA replication</keyword>
<dbReference type="SUPFAM" id="SSF56091">
    <property type="entry name" value="DNA ligase/mRNA capping enzyme, catalytic domain"/>
    <property type="match status" value="1"/>
</dbReference>
<evidence type="ECO:0000256" key="5">
    <source>
        <dbReference type="ARBA" id="ARBA00022763"/>
    </source>
</evidence>
<dbReference type="InterPro" id="IPR041663">
    <property type="entry name" value="DisA/LigA_HHH"/>
</dbReference>
<dbReference type="EMBL" id="AEEH01000050">
    <property type="protein sequence ID" value="EFM24645.1"/>
    <property type="molecule type" value="Genomic_DNA"/>
</dbReference>
<organism evidence="14 15">
    <name type="scientific">Peptoniphilus duerdenii ATCC BAA-1640</name>
    <dbReference type="NCBI Taxonomy" id="862517"/>
    <lineage>
        <taxon>Bacteria</taxon>
        <taxon>Bacillati</taxon>
        <taxon>Bacillota</taxon>
        <taxon>Tissierellia</taxon>
        <taxon>Tissierellales</taxon>
        <taxon>Peptoniphilaceae</taxon>
        <taxon>Peptoniphilus</taxon>
    </lineage>
</organism>
<dbReference type="PIRSF" id="PIRSF001604">
    <property type="entry name" value="LigA"/>
    <property type="match status" value="1"/>
</dbReference>
<keyword evidence="6 12" id="KW-0862">Zinc</keyword>
<dbReference type="SMART" id="SM00532">
    <property type="entry name" value="LIGANc"/>
    <property type="match status" value="1"/>
</dbReference>
<dbReference type="HAMAP" id="MF_01588">
    <property type="entry name" value="DNA_ligase_A"/>
    <property type="match status" value="1"/>
</dbReference>
<dbReference type="NCBIfam" id="TIGR00575">
    <property type="entry name" value="dnlj"/>
    <property type="match status" value="1"/>
</dbReference>
<evidence type="ECO:0000313" key="15">
    <source>
        <dbReference type="Proteomes" id="UP000003280"/>
    </source>
</evidence>
<dbReference type="Pfam" id="PF01653">
    <property type="entry name" value="DNA_ligase_aden"/>
    <property type="match status" value="1"/>
</dbReference>
<gene>
    <name evidence="12 14" type="primary">ligA</name>
    <name evidence="14" type="ORF">HMPREF9225_1781</name>
</gene>
<dbReference type="eggNOG" id="COG0272">
    <property type="taxonomic scope" value="Bacteria"/>
</dbReference>
<dbReference type="Pfam" id="PF00533">
    <property type="entry name" value="BRCT"/>
    <property type="match status" value="1"/>
</dbReference>
<feature type="binding site" evidence="12">
    <location>
        <begin position="29"/>
        <end position="33"/>
    </location>
    <ligand>
        <name>NAD(+)</name>
        <dbReference type="ChEBI" id="CHEBI:57540"/>
    </ligand>
</feature>
<dbReference type="OrthoDB" id="9759736at2"/>
<feature type="active site" description="N6-AMP-lysine intermediate" evidence="12">
    <location>
        <position position="111"/>
    </location>
</feature>
<evidence type="ECO:0000256" key="2">
    <source>
        <dbReference type="ARBA" id="ARBA00022598"/>
    </source>
</evidence>
<dbReference type="HOGENOM" id="CLU_007764_2_1_9"/>
<dbReference type="GO" id="GO:0003677">
    <property type="term" value="F:DNA binding"/>
    <property type="evidence" value="ECO:0007669"/>
    <property type="project" value="InterPro"/>
</dbReference>
<dbReference type="InterPro" id="IPR003583">
    <property type="entry name" value="Hlx-hairpin-Hlx_DNA-bd_motif"/>
</dbReference>
<reference evidence="14 15" key="1">
    <citation type="submission" date="2010-07" db="EMBL/GenBank/DDBJ databases">
        <authorList>
            <person name="Muzny D."/>
            <person name="Qin X."/>
            <person name="Deng J."/>
            <person name="Jiang H."/>
            <person name="Liu Y."/>
            <person name="Qu J."/>
            <person name="Song X.-Z."/>
            <person name="Zhang L."/>
            <person name="Thornton R."/>
            <person name="Coyle M."/>
            <person name="Francisco L."/>
            <person name="Jackson L."/>
            <person name="Javaid M."/>
            <person name="Korchina V."/>
            <person name="Kovar C."/>
            <person name="Mata R."/>
            <person name="Mathew T."/>
            <person name="Ngo R."/>
            <person name="Nguyen L."/>
            <person name="Nguyen N."/>
            <person name="Okwuonu G."/>
            <person name="Ongeri F."/>
            <person name="Pham C."/>
            <person name="Simmons D."/>
            <person name="Wilczek-Boney K."/>
            <person name="Hale W."/>
            <person name="Jakkamsetti A."/>
            <person name="Pham P."/>
            <person name="Ruth R."/>
            <person name="San Lucas F."/>
            <person name="Warren J."/>
            <person name="Zhang J."/>
            <person name="Zhao Z."/>
            <person name="Zhou C."/>
            <person name="Zhu D."/>
            <person name="Lee S."/>
            <person name="Bess C."/>
            <person name="Blankenburg K."/>
            <person name="Forbes L."/>
            <person name="Fu Q."/>
            <person name="Gubbala S."/>
            <person name="Hirani K."/>
            <person name="Jayaseelan J.C."/>
            <person name="Lara F."/>
            <person name="Munidasa M."/>
            <person name="Palculict T."/>
            <person name="Patil S."/>
            <person name="Pu L.-L."/>
            <person name="Saada N."/>
            <person name="Tang L."/>
            <person name="Weissenberger G."/>
            <person name="Zhu Y."/>
            <person name="Hemphill L."/>
            <person name="Shang Y."/>
            <person name="Youmans B."/>
            <person name="Ayvaz T."/>
            <person name="Ross M."/>
            <person name="Santibanez J."/>
            <person name="Aqrawi P."/>
            <person name="Gross S."/>
            <person name="Joshi V."/>
            <person name="Fowler G."/>
            <person name="Nazareth L."/>
            <person name="Reid J."/>
            <person name="Worley K."/>
            <person name="Petrosino J."/>
            <person name="Highlander S."/>
            <person name="Gibbs R."/>
        </authorList>
    </citation>
    <scope>NUCLEOTIDE SEQUENCE [LARGE SCALE GENOMIC DNA]</scope>
    <source>
        <strain evidence="14 15">ATCC BAA-1640</strain>
    </source>
</reference>
<keyword evidence="10 12" id="KW-0464">Manganese</keyword>